<sequence>MIRGSVIPTSAFISAMMLYSLLIPIYTFLNKASCVLLHGVRKKGRKDGHLLSFPPAV</sequence>
<dbReference type="EMBL" id="JAIWYP010000014">
    <property type="protein sequence ID" value="KAH3708385.1"/>
    <property type="molecule type" value="Genomic_DNA"/>
</dbReference>
<evidence type="ECO:0000313" key="2">
    <source>
        <dbReference type="EMBL" id="KAH3708385.1"/>
    </source>
</evidence>
<gene>
    <name evidence="2" type="ORF">DPMN_067834</name>
</gene>
<reference evidence="2" key="2">
    <citation type="submission" date="2020-11" db="EMBL/GenBank/DDBJ databases">
        <authorList>
            <person name="McCartney M.A."/>
            <person name="Auch B."/>
            <person name="Kono T."/>
            <person name="Mallez S."/>
            <person name="Becker A."/>
            <person name="Gohl D.M."/>
            <person name="Silverstein K.A.T."/>
            <person name="Koren S."/>
            <person name="Bechman K.B."/>
            <person name="Herman A."/>
            <person name="Abrahante J.E."/>
            <person name="Garbe J."/>
        </authorList>
    </citation>
    <scope>NUCLEOTIDE SEQUENCE</scope>
    <source>
        <strain evidence="2">Duluth1</strain>
        <tissue evidence="2">Whole animal</tissue>
    </source>
</reference>
<comment type="caution">
    <text evidence="2">The sequence shown here is derived from an EMBL/GenBank/DDBJ whole genome shotgun (WGS) entry which is preliminary data.</text>
</comment>
<name>A0A9D3Z0H1_DREPO</name>
<evidence type="ECO:0000313" key="3">
    <source>
        <dbReference type="Proteomes" id="UP000828390"/>
    </source>
</evidence>
<reference evidence="2" key="1">
    <citation type="journal article" date="2019" name="bioRxiv">
        <title>The Genome of the Zebra Mussel, Dreissena polymorpha: A Resource for Invasive Species Research.</title>
        <authorList>
            <person name="McCartney M.A."/>
            <person name="Auch B."/>
            <person name="Kono T."/>
            <person name="Mallez S."/>
            <person name="Zhang Y."/>
            <person name="Obille A."/>
            <person name="Becker A."/>
            <person name="Abrahante J.E."/>
            <person name="Garbe J."/>
            <person name="Badalamenti J.P."/>
            <person name="Herman A."/>
            <person name="Mangelson H."/>
            <person name="Liachko I."/>
            <person name="Sullivan S."/>
            <person name="Sone E.D."/>
            <person name="Koren S."/>
            <person name="Silverstein K.A.T."/>
            <person name="Beckman K.B."/>
            <person name="Gohl D.M."/>
        </authorList>
    </citation>
    <scope>NUCLEOTIDE SEQUENCE</scope>
    <source>
        <strain evidence="2">Duluth1</strain>
        <tissue evidence="2">Whole animal</tissue>
    </source>
</reference>
<organism evidence="2 3">
    <name type="scientific">Dreissena polymorpha</name>
    <name type="common">Zebra mussel</name>
    <name type="synonym">Mytilus polymorpha</name>
    <dbReference type="NCBI Taxonomy" id="45954"/>
    <lineage>
        <taxon>Eukaryota</taxon>
        <taxon>Metazoa</taxon>
        <taxon>Spiralia</taxon>
        <taxon>Lophotrochozoa</taxon>
        <taxon>Mollusca</taxon>
        <taxon>Bivalvia</taxon>
        <taxon>Autobranchia</taxon>
        <taxon>Heteroconchia</taxon>
        <taxon>Euheterodonta</taxon>
        <taxon>Imparidentia</taxon>
        <taxon>Neoheterodontei</taxon>
        <taxon>Myida</taxon>
        <taxon>Dreissenoidea</taxon>
        <taxon>Dreissenidae</taxon>
        <taxon>Dreissena</taxon>
    </lineage>
</organism>
<protein>
    <submittedName>
        <fullName evidence="2">Uncharacterized protein</fullName>
    </submittedName>
</protein>
<keyword evidence="3" id="KW-1185">Reference proteome</keyword>
<accession>A0A9D3Z0H1</accession>
<feature type="transmembrane region" description="Helical" evidence="1">
    <location>
        <begin position="6"/>
        <end position="29"/>
    </location>
</feature>
<dbReference type="AlphaFoldDB" id="A0A9D3Z0H1"/>
<keyword evidence="1" id="KW-0812">Transmembrane</keyword>
<evidence type="ECO:0000256" key="1">
    <source>
        <dbReference type="SAM" id="Phobius"/>
    </source>
</evidence>
<keyword evidence="1" id="KW-1133">Transmembrane helix</keyword>
<dbReference type="Proteomes" id="UP000828390">
    <property type="component" value="Unassembled WGS sequence"/>
</dbReference>
<keyword evidence="1" id="KW-0472">Membrane</keyword>
<proteinExistence type="predicted"/>